<evidence type="ECO:0000313" key="2">
    <source>
        <dbReference type="EMBL" id="MFG6467631.1"/>
    </source>
</evidence>
<reference evidence="2 3" key="1">
    <citation type="submission" date="2024-08" db="EMBL/GenBank/DDBJ databases">
        <authorList>
            <person name="Lu H."/>
        </authorList>
    </citation>
    <scope>NUCLEOTIDE SEQUENCE [LARGE SCALE GENOMIC DNA]</scope>
    <source>
        <strain evidence="2 3">BYS87W</strain>
    </source>
</reference>
<keyword evidence="1" id="KW-0732">Signal</keyword>
<organism evidence="2 3">
    <name type="scientific">Pelomonas baiyunensis</name>
    <dbReference type="NCBI Taxonomy" id="3299026"/>
    <lineage>
        <taxon>Bacteria</taxon>
        <taxon>Pseudomonadati</taxon>
        <taxon>Pseudomonadota</taxon>
        <taxon>Betaproteobacteria</taxon>
        <taxon>Burkholderiales</taxon>
        <taxon>Sphaerotilaceae</taxon>
        <taxon>Roseateles</taxon>
    </lineage>
</organism>
<dbReference type="PANTHER" id="PTHR43737">
    <property type="entry name" value="BLL7424 PROTEIN"/>
    <property type="match status" value="1"/>
</dbReference>
<dbReference type="Pfam" id="PF08811">
    <property type="entry name" value="DUF1800"/>
    <property type="match status" value="1"/>
</dbReference>
<dbReference type="Proteomes" id="UP001606303">
    <property type="component" value="Unassembled WGS sequence"/>
</dbReference>
<feature type="signal peptide" evidence="1">
    <location>
        <begin position="1"/>
        <end position="25"/>
    </location>
</feature>
<proteinExistence type="predicted"/>
<dbReference type="EMBL" id="JBIGIB010000003">
    <property type="protein sequence ID" value="MFG6467631.1"/>
    <property type="molecule type" value="Genomic_DNA"/>
</dbReference>
<dbReference type="InterPro" id="IPR014917">
    <property type="entry name" value="DUF1800"/>
</dbReference>
<keyword evidence="3" id="KW-1185">Reference proteome</keyword>
<sequence>MRLAPLVVPAVLAATAALLHGPAAAADVRAAPALSDSEARRFLGQASFGPTEASVAAVMSGGRLAWLQDQFTRRDSDFTGVAWVDPDPNKGCPTGTAATCKRDNYSLFPVQVQFFANAMQQPDQLRQRTALALSEILVVSGNVIKLPNAMAKYQRIFLRHAFGNFRDVLREVAMSPAMGRYLNMANNDKPNPAKGIEPNENFAREVLQLFSIGLWQLNADGSARLDARGQPIPTYDQDTVEGFAHAFTGWTYAPRPGATRNRFGNPSYYDAPMIAFNDHHDTAAKRLLNGVTLPAGQTAQADLDAAIDNIFNHPNVGPFIGRQLIQQFVTANPSPAYVQRVSQAFNGGTVALTTPAGVRTSTTTTPRGDMKAVLTAILTDPEAATPQDPSRFGKLREPIVQLTHLIRSLGGSSDGVWLRAQAANLSQPVYSPPSVFNFFTPDYDLPDNTSLDGPAFGVFNASAAFKLSGALATLLSGKPVPPDTTVAGATGTAIDLTRWQTLAATPAALVAEINRVMFAGRASPALQTALLKAAQLAPATRPLDRAKAALFLAAMSPEYLVEN</sequence>
<feature type="chain" id="PRO_5045498845" evidence="1">
    <location>
        <begin position="26"/>
        <end position="563"/>
    </location>
</feature>
<evidence type="ECO:0000256" key="1">
    <source>
        <dbReference type="SAM" id="SignalP"/>
    </source>
</evidence>
<dbReference type="RefSeq" id="WP_394385390.1">
    <property type="nucleotide sequence ID" value="NZ_JBIGIB010000003.1"/>
</dbReference>
<comment type="caution">
    <text evidence="2">The sequence shown here is derived from an EMBL/GenBank/DDBJ whole genome shotgun (WGS) entry which is preliminary data.</text>
</comment>
<name>A0ABW7H065_9BURK</name>
<dbReference type="PANTHER" id="PTHR43737:SF1">
    <property type="entry name" value="DUF1501 DOMAIN-CONTAINING PROTEIN"/>
    <property type="match status" value="1"/>
</dbReference>
<evidence type="ECO:0000313" key="3">
    <source>
        <dbReference type="Proteomes" id="UP001606303"/>
    </source>
</evidence>
<protein>
    <submittedName>
        <fullName evidence="2">DUF1800 family protein</fullName>
    </submittedName>
</protein>
<accession>A0ABW7H065</accession>
<gene>
    <name evidence="2" type="ORF">ACG01O_13485</name>
</gene>